<dbReference type="Gene3D" id="1.10.1220.10">
    <property type="entry name" value="Met repressor-like"/>
    <property type="match status" value="1"/>
</dbReference>
<sequence length="119" mass="13717">MVERTPQTQDKYVVRLPDGMRERIRRAADARGHSMNQVIVDTLEKEFPAPIPSADDIMLRIEAVLRHEGERGRFEDVNILNEMLEAAHYPFRVVDEEEGMRLSILPADDLPSRPKHEGQ</sequence>
<reference evidence="3" key="1">
    <citation type="submission" date="2018-09" db="EMBL/GenBank/DDBJ databases">
        <title>Paracoccus onubensis nov. sp. a moderate halophilic bacterium isolated from Gruta de las Maravillas (Aracena, Spain).</title>
        <authorList>
            <person name="Jurado V."/>
            <person name="Gutierrez-Patricio S."/>
            <person name="Gonzalez-Pimentel J.L."/>
            <person name="Miller A.Z."/>
            <person name="Laiz L."/>
            <person name="Saiz-Jimenez C."/>
        </authorList>
    </citation>
    <scope>NUCLEOTIDE SEQUENCE [LARGE SCALE GENOMIC DNA]</scope>
    <source>
        <strain evidence="3">DSM 26381</strain>
    </source>
</reference>
<dbReference type="AlphaFoldDB" id="A0A419A4R5"/>
<dbReference type="GO" id="GO:0003677">
    <property type="term" value="F:DNA binding"/>
    <property type="evidence" value="ECO:0007669"/>
    <property type="project" value="UniProtKB-KW"/>
</dbReference>
<evidence type="ECO:0000259" key="1">
    <source>
        <dbReference type="Pfam" id="PF03869"/>
    </source>
</evidence>
<dbReference type="InterPro" id="IPR010985">
    <property type="entry name" value="Ribbon_hlx_hlx"/>
</dbReference>
<dbReference type="GO" id="GO:0006355">
    <property type="term" value="P:regulation of DNA-templated transcription"/>
    <property type="evidence" value="ECO:0007669"/>
    <property type="project" value="InterPro"/>
</dbReference>
<accession>A0A419A4R5</accession>
<dbReference type="OrthoDB" id="6890552at2"/>
<feature type="domain" description="Arc-like DNA binding" evidence="1">
    <location>
        <begin position="8"/>
        <end position="45"/>
    </location>
</feature>
<dbReference type="InterPro" id="IPR013321">
    <property type="entry name" value="Arc_rbn_hlx_hlx"/>
</dbReference>
<proteinExistence type="predicted"/>
<evidence type="ECO:0000313" key="2">
    <source>
        <dbReference type="EMBL" id="RJL09435.1"/>
    </source>
</evidence>
<comment type="caution">
    <text evidence="2">The sequence shown here is derived from an EMBL/GenBank/DDBJ whole genome shotgun (WGS) entry which is preliminary data.</text>
</comment>
<dbReference type="SUPFAM" id="SSF47598">
    <property type="entry name" value="Ribbon-helix-helix"/>
    <property type="match status" value="1"/>
</dbReference>
<dbReference type="InterPro" id="IPR005569">
    <property type="entry name" value="Arc_DNA-bd_dom"/>
</dbReference>
<organism evidence="2 3">
    <name type="scientific">Paracoccus siganidrum</name>
    <dbReference type="NCBI Taxonomy" id="1276757"/>
    <lineage>
        <taxon>Bacteria</taxon>
        <taxon>Pseudomonadati</taxon>
        <taxon>Pseudomonadota</taxon>
        <taxon>Alphaproteobacteria</taxon>
        <taxon>Rhodobacterales</taxon>
        <taxon>Paracoccaceae</taxon>
        <taxon>Paracoccus</taxon>
    </lineage>
</organism>
<dbReference type="EMBL" id="QZEW01000066">
    <property type="protein sequence ID" value="RJL09435.1"/>
    <property type="molecule type" value="Genomic_DNA"/>
</dbReference>
<dbReference type="RefSeq" id="WP_119899013.1">
    <property type="nucleotide sequence ID" value="NZ_QNRC01000005.1"/>
</dbReference>
<gene>
    <name evidence="2" type="ORF">D3P05_14920</name>
</gene>
<evidence type="ECO:0000313" key="3">
    <source>
        <dbReference type="Proteomes" id="UP000283587"/>
    </source>
</evidence>
<protein>
    <submittedName>
        <fullName evidence="2">Arc family DNA-binding protein</fullName>
    </submittedName>
</protein>
<keyword evidence="3" id="KW-1185">Reference proteome</keyword>
<dbReference type="Pfam" id="PF03869">
    <property type="entry name" value="Arc"/>
    <property type="match status" value="1"/>
</dbReference>
<keyword evidence="2" id="KW-0238">DNA-binding</keyword>
<dbReference type="Proteomes" id="UP000283587">
    <property type="component" value="Unassembled WGS sequence"/>
</dbReference>
<name>A0A419A4R5_9RHOB</name>